<sequence length="601" mass="62731">MTSISTDAISAVAVPPTTSDASVCVKSPATSRVTPDASGSAVLDSAHVGDIVGAFGRIGRDATHAGRSRWQQLRLLMVITGPGLIAMIGDNDAGGVATYAQAGQNYGMNLLWTLVLLIPVLYVNQEMVLRLGAVTRVGHARLIFERFGKFWGAFSVGDLLILNALTIVTEFIGVSLALGFLGCPKTIAIPAAAVLLFAVVAGGSFRRWEQVMFMLIAVNVAVIPLVLSVHPALGPSLHGLMPSLPGEPNSPTSVVLLVIMAIVGTTVAPWQLFFQQSNVVDKRITPRWMRYGRADLVIGIVGVMAGAIALMSATAFGLAGTADAGNFTDAGAAASHLSNHVGHPIGVLFAIILLDASLIGANVVGLATTYALGDALGKPHSLHWKITEAPLFYGSYAALLGISAAVAFSPDHILGLITQGVQALAGVLLPSATVFLVLLCNDRPVLGPWVNTVRQNVLAWMIVWSLVVLSLMLTVVTFFPNLSTATLVSGLGVGAALGVVGATAVVAVGWLAERRGAGGIAQQPSRPGSEQAEFDALPKLTRAERRALCDERRANWTMPALATLDRPVMSPVRRAGLLTLRGYLVLACVLVVVKVVQAGIG</sequence>
<gene>
    <name evidence="7" type="ORF">ABH38_11745</name>
</gene>
<dbReference type="EMBL" id="LDPR01000008">
    <property type="protein sequence ID" value="KLO36639.1"/>
    <property type="molecule type" value="Genomic_DNA"/>
</dbReference>
<dbReference type="PATRIC" id="fig|29311.18.peg.3896"/>
<proteinExistence type="predicted"/>
<feature type="transmembrane region" description="Helical" evidence="6">
    <location>
        <begin position="73"/>
        <end position="89"/>
    </location>
</feature>
<protein>
    <submittedName>
        <fullName evidence="7">Manganese transporter</fullName>
    </submittedName>
</protein>
<name>A0A0I9YQN3_9MYCO</name>
<dbReference type="Pfam" id="PF01566">
    <property type="entry name" value="Nramp"/>
    <property type="match status" value="1"/>
</dbReference>
<evidence type="ECO:0000256" key="3">
    <source>
        <dbReference type="ARBA" id="ARBA00022692"/>
    </source>
</evidence>
<dbReference type="PANTHER" id="PTHR11706">
    <property type="entry name" value="SOLUTE CARRIER PROTEIN FAMILY 11 MEMBER"/>
    <property type="match status" value="1"/>
</dbReference>
<comment type="subcellular location">
    <subcellularLocation>
        <location evidence="1">Membrane</location>
        <topology evidence="1">Multi-pass membrane protein</topology>
    </subcellularLocation>
</comment>
<keyword evidence="3 6" id="KW-0812">Transmembrane</keyword>
<feature type="transmembrane region" description="Helical" evidence="6">
    <location>
        <begin position="187"/>
        <end position="205"/>
    </location>
</feature>
<feature type="transmembrane region" description="Helical" evidence="6">
    <location>
        <begin position="150"/>
        <end position="181"/>
    </location>
</feature>
<feature type="transmembrane region" description="Helical" evidence="6">
    <location>
        <begin position="391"/>
        <end position="410"/>
    </location>
</feature>
<dbReference type="InterPro" id="IPR001046">
    <property type="entry name" value="NRAMP_fam"/>
</dbReference>
<evidence type="ECO:0000256" key="1">
    <source>
        <dbReference type="ARBA" id="ARBA00004141"/>
    </source>
</evidence>
<comment type="caution">
    <text evidence="7">The sequence shown here is derived from an EMBL/GenBank/DDBJ whole genome shotgun (WGS) entry which is preliminary data.</text>
</comment>
<evidence type="ECO:0000313" key="7">
    <source>
        <dbReference type="EMBL" id="KLO36639.1"/>
    </source>
</evidence>
<feature type="transmembrane region" description="Helical" evidence="6">
    <location>
        <begin position="458"/>
        <end position="479"/>
    </location>
</feature>
<organism evidence="7 8">
    <name type="scientific">Mycobacterium haemophilum</name>
    <dbReference type="NCBI Taxonomy" id="29311"/>
    <lineage>
        <taxon>Bacteria</taxon>
        <taxon>Bacillati</taxon>
        <taxon>Actinomycetota</taxon>
        <taxon>Actinomycetes</taxon>
        <taxon>Mycobacteriales</taxon>
        <taxon>Mycobacteriaceae</taxon>
        <taxon>Mycobacterium</taxon>
    </lineage>
</organism>
<keyword evidence="4 6" id="KW-1133">Transmembrane helix</keyword>
<feature type="transmembrane region" description="Helical" evidence="6">
    <location>
        <begin position="253"/>
        <end position="273"/>
    </location>
</feature>
<keyword evidence="8" id="KW-1185">Reference proteome</keyword>
<dbReference type="PANTHER" id="PTHR11706:SF33">
    <property type="entry name" value="NATURAL RESISTANCE-ASSOCIATED MACROPHAGE PROTEIN 2"/>
    <property type="match status" value="1"/>
</dbReference>
<feature type="transmembrane region" description="Helical" evidence="6">
    <location>
        <begin position="294"/>
        <end position="319"/>
    </location>
</feature>
<accession>A0A0I9YQN3</accession>
<dbReference type="STRING" id="1202450.B586_01840"/>
<feature type="transmembrane region" description="Helical" evidence="6">
    <location>
        <begin position="583"/>
        <end position="600"/>
    </location>
</feature>
<dbReference type="AlphaFoldDB" id="A0A0I9YQN3"/>
<evidence type="ECO:0000256" key="4">
    <source>
        <dbReference type="ARBA" id="ARBA00022989"/>
    </source>
</evidence>
<dbReference type="GO" id="GO:0034755">
    <property type="term" value="P:iron ion transmembrane transport"/>
    <property type="evidence" value="ECO:0007669"/>
    <property type="project" value="TreeGrafter"/>
</dbReference>
<dbReference type="GO" id="GO:0005886">
    <property type="term" value="C:plasma membrane"/>
    <property type="evidence" value="ECO:0007669"/>
    <property type="project" value="TreeGrafter"/>
</dbReference>
<keyword evidence="2" id="KW-0813">Transport</keyword>
<feature type="transmembrane region" description="Helical" evidence="6">
    <location>
        <begin position="212"/>
        <end position="233"/>
    </location>
</feature>
<evidence type="ECO:0000256" key="5">
    <source>
        <dbReference type="ARBA" id="ARBA00023136"/>
    </source>
</evidence>
<reference evidence="7 8" key="1">
    <citation type="submission" date="2015-05" db="EMBL/GenBank/DDBJ databases">
        <title>Genome sequence of Mycobacterium haemophilum.</title>
        <authorList>
            <person name="Greninger A.L."/>
            <person name="Cunningham G."/>
            <person name="Miller S."/>
        </authorList>
    </citation>
    <scope>NUCLEOTIDE SEQUENCE [LARGE SCALE GENOMIC DNA]</scope>
    <source>
        <strain evidence="8">UC1</strain>
    </source>
</reference>
<keyword evidence="5 6" id="KW-0472">Membrane</keyword>
<feature type="transmembrane region" description="Helical" evidence="6">
    <location>
        <begin position="491"/>
        <end position="512"/>
    </location>
</feature>
<dbReference type="RefSeq" id="WP_047314534.1">
    <property type="nucleotide sequence ID" value="NZ_LDPQ01000006.1"/>
</dbReference>
<feature type="transmembrane region" description="Helical" evidence="6">
    <location>
        <begin position="416"/>
        <end position="438"/>
    </location>
</feature>
<evidence type="ECO:0000256" key="6">
    <source>
        <dbReference type="SAM" id="Phobius"/>
    </source>
</evidence>
<dbReference type="GO" id="GO:0005384">
    <property type="term" value="F:manganese ion transmembrane transporter activity"/>
    <property type="evidence" value="ECO:0007669"/>
    <property type="project" value="TreeGrafter"/>
</dbReference>
<feature type="transmembrane region" description="Helical" evidence="6">
    <location>
        <begin position="109"/>
        <end position="129"/>
    </location>
</feature>
<dbReference type="Proteomes" id="UP000036334">
    <property type="component" value="Unassembled WGS sequence"/>
</dbReference>
<feature type="transmembrane region" description="Helical" evidence="6">
    <location>
        <begin position="345"/>
        <end position="370"/>
    </location>
</feature>
<dbReference type="GO" id="GO:0015086">
    <property type="term" value="F:cadmium ion transmembrane transporter activity"/>
    <property type="evidence" value="ECO:0007669"/>
    <property type="project" value="TreeGrafter"/>
</dbReference>
<evidence type="ECO:0000313" key="8">
    <source>
        <dbReference type="Proteomes" id="UP000036334"/>
    </source>
</evidence>
<evidence type="ECO:0000256" key="2">
    <source>
        <dbReference type="ARBA" id="ARBA00022448"/>
    </source>
</evidence>